<dbReference type="FunFam" id="2.10.25.10:FF:000565">
    <property type="entry name" value="Predicted protein"/>
    <property type="match status" value="1"/>
</dbReference>
<dbReference type="InterPro" id="IPR051022">
    <property type="entry name" value="Notch_Cell-Fate_Det"/>
</dbReference>
<dbReference type="PROSITE" id="PS01186">
    <property type="entry name" value="EGF_2"/>
    <property type="match status" value="1"/>
</dbReference>
<keyword evidence="11" id="KW-0472">Membrane</keyword>
<evidence type="ECO:0000313" key="17">
    <source>
        <dbReference type="Proteomes" id="UP001208570"/>
    </source>
</evidence>
<keyword evidence="5" id="KW-0597">Phosphoprotein</keyword>
<evidence type="ECO:0000256" key="4">
    <source>
        <dbReference type="ARBA" id="ARBA00022536"/>
    </source>
</evidence>
<dbReference type="GO" id="GO:0016324">
    <property type="term" value="C:apical plasma membrane"/>
    <property type="evidence" value="ECO:0007669"/>
    <property type="project" value="UniProtKB-SubCell"/>
</dbReference>
<evidence type="ECO:0000313" key="16">
    <source>
        <dbReference type="EMBL" id="KAK2147613.1"/>
    </source>
</evidence>
<dbReference type="GO" id="GO:0005509">
    <property type="term" value="F:calcium ion binding"/>
    <property type="evidence" value="ECO:0007669"/>
    <property type="project" value="InterPro"/>
</dbReference>
<organism evidence="16 17">
    <name type="scientific">Paralvinella palmiformis</name>
    <dbReference type="NCBI Taxonomy" id="53620"/>
    <lineage>
        <taxon>Eukaryota</taxon>
        <taxon>Metazoa</taxon>
        <taxon>Spiralia</taxon>
        <taxon>Lophotrochozoa</taxon>
        <taxon>Annelida</taxon>
        <taxon>Polychaeta</taxon>
        <taxon>Sedentaria</taxon>
        <taxon>Canalipalpata</taxon>
        <taxon>Terebellida</taxon>
        <taxon>Terebelliformia</taxon>
        <taxon>Alvinellidae</taxon>
        <taxon>Paralvinella</taxon>
    </lineage>
</organism>
<feature type="domain" description="EGF-like" evidence="15">
    <location>
        <begin position="141"/>
        <end position="176"/>
    </location>
</feature>
<evidence type="ECO:0000256" key="2">
    <source>
        <dbReference type="ARBA" id="ARBA00022473"/>
    </source>
</evidence>
<evidence type="ECO:0000256" key="1">
    <source>
        <dbReference type="ARBA" id="ARBA00004247"/>
    </source>
</evidence>
<reference evidence="16" key="1">
    <citation type="journal article" date="2023" name="Mol. Biol. Evol.">
        <title>Third-Generation Sequencing Reveals the Adaptive Role of the Epigenome in Three Deep-Sea Polychaetes.</title>
        <authorList>
            <person name="Perez M."/>
            <person name="Aroh O."/>
            <person name="Sun Y."/>
            <person name="Lan Y."/>
            <person name="Juniper S.K."/>
            <person name="Young C.R."/>
            <person name="Angers B."/>
            <person name="Qian P.Y."/>
        </authorList>
    </citation>
    <scope>NUCLEOTIDE SEQUENCE</scope>
    <source>
        <strain evidence="16">P08H-3</strain>
    </source>
</reference>
<dbReference type="GO" id="GO:0051093">
    <property type="term" value="P:negative regulation of developmental process"/>
    <property type="evidence" value="ECO:0007669"/>
    <property type="project" value="UniProtKB-ARBA"/>
</dbReference>
<feature type="disulfide bond" evidence="13">
    <location>
        <begin position="145"/>
        <end position="155"/>
    </location>
</feature>
<dbReference type="PROSITE" id="PS50026">
    <property type="entry name" value="EGF_3"/>
    <property type="match status" value="2"/>
</dbReference>
<comment type="caution">
    <text evidence="13">Lacks conserved residue(s) required for the propagation of feature annotation.</text>
</comment>
<dbReference type="PROSITE" id="PS00022">
    <property type="entry name" value="EGF_1"/>
    <property type="match status" value="1"/>
</dbReference>
<keyword evidence="2" id="KW-0217">Developmental protein</keyword>
<proteinExistence type="predicted"/>
<dbReference type="GO" id="GO:0003002">
    <property type="term" value="P:regionalization"/>
    <property type="evidence" value="ECO:0007669"/>
    <property type="project" value="UniProtKB-ARBA"/>
</dbReference>
<evidence type="ECO:0000256" key="10">
    <source>
        <dbReference type="ARBA" id="ARBA00022989"/>
    </source>
</evidence>
<evidence type="ECO:0000256" key="5">
    <source>
        <dbReference type="ARBA" id="ARBA00022553"/>
    </source>
</evidence>
<dbReference type="GO" id="GO:0048468">
    <property type="term" value="P:cell development"/>
    <property type="evidence" value="ECO:0007669"/>
    <property type="project" value="UniProtKB-ARBA"/>
</dbReference>
<evidence type="ECO:0000256" key="8">
    <source>
        <dbReference type="ARBA" id="ARBA00022737"/>
    </source>
</evidence>
<dbReference type="Gene3D" id="2.10.25.10">
    <property type="entry name" value="Laminin"/>
    <property type="match status" value="2"/>
</dbReference>
<dbReference type="GO" id="GO:0060255">
    <property type="term" value="P:regulation of macromolecule metabolic process"/>
    <property type="evidence" value="ECO:0007669"/>
    <property type="project" value="UniProtKB-ARBA"/>
</dbReference>
<dbReference type="InterPro" id="IPR001881">
    <property type="entry name" value="EGF-like_Ca-bd_dom"/>
</dbReference>
<dbReference type="PANTHER" id="PTHR24049">
    <property type="entry name" value="CRUMBS FAMILY MEMBER"/>
    <property type="match status" value="1"/>
</dbReference>
<feature type="disulfide bond" evidence="13">
    <location>
        <begin position="166"/>
        <end position="175"/>
    </location>
</feature>
<evidence type="ECO:0000256" key="11">
    <source>
        <dbReference type="ARBA" id="ARBA00023136"/>
    </source>
</evidence>
<evidence type="ECO:0000256" key="6">
    <source>
        <dbReference type="ARBA" id="ARBA00022692"/>
    </source>
</evidence>
<keyword evidence="8" id="KW-0677">Repeat</keyword>
<keyword evidence="7 14" id="KW-0732">Signal</keyword>
<sequence length="257" mass="28181">MCCGMAKKIIFISMLLSTLVVAEPCFDAYHNHLTKLGKYGIIGANIVTSTTQCEKYCLDSNIECQAANMIPIARTGKYSCELIRQASPPLNLIFSERAFTIYKVSDGDPCISDPCQYGSCLPDTRGYTCACNPGFTGRNCETDLCVPDPCQHGSCLPDIQSYTCTCNPGFTGRNCEIEINNCLPSACVKDYVCISCLFGYTCVTKEDTEIVNCEDALQMKTTGGCMPGTCTEGICTRVIITMIPHLKAFYNCEFNRK</sequence>
<keyword evidence="3" id="KW-1003">Cell membrane</keyword>
<evidence type="ECO:0000256" key="9">
    <source>
        <dbReference type="ARBA" id="ARBA00022782"/>
    </source>
</evidence>
<dbReference type="GO" id="GO:0007157">
    <property type="term" value="P:heterophilic cell-cell adhesion via plasma membrane cell adhesion molecules"/>
    <property type="evidence" value="ECO:0007669"/>
    <property type="project" value="TreeGrafter"/>
</dbReference>
<keyword evidence="17" id="KW-1185">Reference proteome</keyword>
<dbReference type="GO" id="GO:0045197">
    <property type="term" value="P:establishment or maintenance of epithelial cell apical/basal polarity"/>
    <property type="evidence" value="ECO:0007669"/>
    <property type="project" value="TreeGrafter"/>
</dbReference>
<evidence type="ECO:0000256" key="7">
    <source>
        <dbReference type="ARBA" id="ARBA00022729"/>
    </source>
</evidence>
<keyword evidence="6" id="KW-0812">Transmembrane</keyword>
<evidence type="ECO:0000256" key="14">
    <source>
        <dbReference type="SAM" id="SignalP"/>
    </source>
</evidence>
<dbReference type="GO" id="GO:0051241">
    <property type="term" value="P:negative regulation of multicellular organismal process"/>
    <property type="evidence" value="ECO:0007669"/>
    <property type="project" value="UniProtKB-ARBA"/>
</dbReference>
<keyword evidence="10" id="KW-1133">Transmembrane helix</keyword>
<feature type="signal peptide" evidence="14">
    <location>
        <begin position="1"/>
        <end position="22"/>
    </location>
</feature>
<dbReference type="GO" id="GO:0080090">
    <property type="term" value="P:regulation of primary metabolic process"/>
    <property type="evidence" value="ECO:0007669"/>
    <property type="project" value="UniProtKB-ARBA"/>
</dbReference>
<evidence type="ECO:0000256" key="12">
    <source>
        <dbReference type="ARBA" id="ARBA00023157"/>
    </source>
</evidence>
<dbReference type="InterPro" id="IPR000742">
    <property type="entry name" value="EGF"/>
</dbReference>
<dbReference type="Pfam" id="PF00008">
    <property type="entry name" value="EGF"/>
    <property type="match status" value="1"/>
</dbReference>
<keyword evidence="9" id="KW-0221">Differentiation</keyword>
<dbReference type="GO" id="GO:0008593">
    <property type="term" value="P:regulation of Notch signaling pathway"/>
    <property type="evidence" value="ECO:0007669"/>
    <property type="project" value="UniProtKB-ARBA"/>
</dbReference>
<comment type="subcellular location">
    <subcellularLocation>
        <location evidence="1">Apical cell membrane</location>
        <topology evidence="1">Single-pass type I membrane protein</topology>
    </subcellularLocation>
</comment>
<feature type="disulfide bond" evidence="13">
    <location>
        <begin position="110"/>
        <end position="120"/>
    </location>
</feature>
<dbReference type="PANTHER" id="PTHR24049:SF22">
    <property type="entry name" value="DROSOPHILA CRUMBS HOMOLOG"/>
    <property type="match status" value="1"/>
</dbReference>
<dbReference type="SUPFAM" id="SSF57196">
    <property type="entry name" value="EGF/Laminin"/>
    <property type="match status" value="2"/>
</dbReference>
<dbReference type="GO" id="GO:0009967">
    <property type="term" value="P:positive regulation of signal transduction"/>
    <property type="evidence" value="ECO:0007669"/>
    <property type="project" value="UniProtKB-ARBA"/>
</dbReference>
<feature type="chain" id="PRO_5042177796" description="EGF-like domain-containing protein" evidence="14">
    <location>
        <begin position="23"/>
        <end position="257"/>
    </location>
</feature>
<name>A0AAD9J7L0_9ANNE</name>
<dbReference type="GO" id="GO:0030182">
    <property type="term" value="P:neuron differentiation"/>
    <property type="evidence" value="ECO:0007669"/>
    <property type="project" value="UniProtKB-ARBA"/>
</dbReference>
<keyword evidence="12 13" id="KW-1015">Disulfide bond</keyword>
<dbReference type="GO" id="GO:0032991">
    <property type="term" value="C:protein-containing complex"/>
    <property type="evidence" value="ECO:0007669"/>
    <property type="project" value="TreeGrafter"/>
</dbReference>
<comment type="caution">
    <text evidence="16">The sequence shown here is derived from an EMBL/GenBank/DDBJ whole genome shotgun (WGS) entry which is preliminary data.</text>
</comment>
<evidence type="ECO:0000259" key="15">
    <source>
        <dbReference type="PROSITE" id="PS50026"/>
    </source>
</evidence>
<gene>
    <name evidence="16" type="ORF">LSH36_545g04011</name>
</gene>
<dbReference type="SMART" id="SM00181">
    <property type="entry name" value="EGF"/>
    <property type="match status" value="2"/>
</dbReference>
<protein>
    <recommendedName>
        <fullName evidence="15">EGF-like domain-containing protein</fullName>
    </recommendedName>
</protein>
<dbReference type="SMART" id="SM00179">
    <property type="entry name" value="EGF_CA"/>
    <property type="match status" value="2"/>
</dbReference>
<keyword evidence="4 13" id="KW-0245">EGF-like domain</keyword>
<dbReference type="EMBL" id="JAODUP010000545">
    <property type="protein sequence ID" value="KAK2147613.1"/>
    <property type="molecule type" value="Genomic_DNA"/>
</dbReference>
<dbReference type="AlphaFoldDB" id="A0AAD9J7L0"/>
<dbReference type="GO" id="GO:0048592">
    <property type="term" value="P:eye morphogenesis"/>
    <property type="evidence" value="ECO:0007669"/>
    <property type="project" value="UniProtKB-ARBA"/>
</dbReference>
<dbReference type="Proteomes" id="UP001208570">
    <property type="component" value="Unassembled WGS sequence"/>
</dbReference>
<evidence type="ECO:0000256" key="13">
    <source>
        <dbReference type="PROSITE-ProRule" id="PRU00076"/>
    </source>
</evidence>
<evidence type="ECO:0000256" key="3">
    <source>
        <dbReference type="ARBA" id="ARBA00022475"/>
    </source>
</evidence>
<feature type="domain" description="EGF-like" evidence="15">
    <location>
        <begin position="106"/>
        <end position="138"/>
    </location>
</feature>
<accession>A0AAD9J7L0</accession>
<dbReference type="CDD" id="cd00054">
    <property type="entry name" value="EGF_CA"/>
    <property type="match status" value="2"/>
</dbReference>